<feature type="region of interest" description="Disordered" evidence="3">
    <location>
        <begin position="395"/>
        <end position="418"/>
    </location>
</feature>
<keyword evidence="5" id="KW-1185">Reference proteome</keyword>
<dbReference type="RefSeq" id="WP_088921372.1">
    <property type="nucleotide sequence ID" value="NZ_CP018632.1"/>
</dbReference>
<comment type="cofactor">
    <cofactor evidence="1">
        <name>heme</name>
        <dbReference type="ChEBI" id="CHEBI:30413"/>
    </cofactor>
</comment>
<dbReference type="GO" id="GO:0016705">
    <property type="term" value="F:oxidoreductase activity, acting on paired donors, with incorporation or reduction of molecular oxygen"/>
    <property type="evidence" value="ECO:0007669"/>
    <property type="project" value="InterPro"/>
</dbReference>
<organism evidence="4 5">
    <name type="scientific">Granulosicoccus antarcticus IMCC3135</name>
    <dbReference type="NCBI Taxonomy" id="1192854"/>
    <lineage>
        <taxon>Bacteria</taxon>
        <taxon>Pseudomonadati</taxon>
        <taxon>Pseudomonadota</taxon>
        <taxon>Gammaproteobacteria</taxon>
        <taxon>Chromatiales</taxon>
        <taxon>Granulosicoccaceae</taxon>
        <taxon>Granulosicoccus</taxon>
    </lineage>
</organism>
<dbReference type="PANTHER" id="PTHR46696">
    <property type="entry name" value="P450, PUTATIVE (EUROFUNG)-RELATED"/>
    <property type="match status" value="1"/>
</dbReference>
<evidence type="ECO:0000313" key="5">
    <source>
        <dbReference type="Proteomes" id="UP000250079"/>
    </source>
</evidence>
<dbReference type="GO" id="GO:0020037">
    <property type="term" value="F:heme binding"/>
    <property type="evidence" value="ECO:0007669"/>
    <property type="project" value="InterPro"/>
</dbReference>
<reference evidence="4 5" key="1">
    <citation type="submission" date="2016-12" db="EMBL/GenBank/DDBJ databases">
        <authorList>
            <person name="Song W.-J."/>
            <person name="Kurnit D.M."/>
        </authorList>
    </citation>
    <scope>NUCLEOTIDE SEQUENCE [LARGE SCALE GENOMIC DNA]</scope>
    <source>
        <strain evidence="4 5">IMCC3135</strain>
    </source>
</reference>
<dbReference type="SUPFAM" id="SSF48264">
    <property type="entry name" value="Cytochrome P450"/>
    <property type="match status" value="1"/>
</dbReference>
<dbReference type="EC" id="1.14.-.-" evidence="4"/>
<dbReference type="EMBL" id="CP018632">
    <property type="protein sequence ID" value="ASJ76614.1"/>
    <property type="molecule type" value="Genomic_DNA"/>
</dbReference>
<dbReference type="OrthoDB" id="9764248at2"/>
<dbReference type="InterPro" id="IPR001128">
    <property type="entry name" value="Cyt_P450"/>
</dbReference>
<dbReference type="KEGG" id="gai:IMCC3135_32845"/>
<dbReference type="PANTHER" id="PTHR46696:SF1">
    <property type="entry name" value="CYTOCHROME P450 YJIB-RELATED"/>
    <property type="match status" value="1"/>
</dbReference>
<name>A0A2Z2P9P7_9GAMM</name>
<evidence type="ECO:0000256" key="3">
    <source>
        <dbReference type="SAM" id="MobiDB-lite"/>
    </source>
</evidence>
<sequence>MSDTTVRIKTWIFQNLDLACSIMRRVRPNFVVDGQAFITRFDGVNEVLSRDDVFHVTYAQKMEKVTSGGNFFLGMQDTPTYTRDVSHMRLTARRTDIDERILPFVNASCAQILSTLDGECDVVKALTRVVPTRFIGDYFGTPGWNQEEFTDAASLMFAYLFYPSNEASENTALAAARTTCDYLDQTIQERKSHRDEHDDVLERCLVLQDSGHPGMSDRDIRNNLIGLLIGAIPTTSKCVALTLDYLFEHPDLLAEAQQAARADNDKLMLQYVRECLRLNAFAAGVQRICSRDYIVNEGSWYAARIPKDTVVLVATQSAMMDSRKVAKPNEFRLDRPDYLYMHYGVGMHTCFGAHINDAQVPAILKSVLKLEGLRRVAPMQSAGPFPVSLKIAFDSRNTPPSNPHKTVHKPIHEKEEVA</sequence>
<evidence type="ECO:0000256" key="2">
    <source>
        <dbReference type="ARBA" id="ARBA00010617"/>
    </source>
</evidence>
<dbReference type="Pfam" id="PF00067">
    <property type="entry name" value="p450"/>
    <property type="match status" value="1"/>
</dbReference>
<dbReference type="GO" id="GO:0005506">
    <property type="term" value="F:iron ion binding"/>
    <property type="evidence" value="ECO:0007669"/>
    <property type="project" value="InterPro"/>
</dbReference>
<comment type="similarity">
    <text evidence="2">Belongs to the cytochrome P450 family.</text>
</comment>
<protein>
    <submittedName>
        <fullName evidence="4">Cytochrome P450 YjiB</fullName>
        <ecNumber evidence="4">1.14.-.-</ecNumber>
    </submittedName>
</protein>
<dbReference type="GO" id="GO:0004497">
    <property type="term" value="F:monooxygenase activity"/>
    <property type="evidence" value="ECO:0007669"/>
    <property type="project" value="InterPro"/>
</dbReference>
<evidence type="ECO:0000313" key="4">
    <source>
        <dbReference type="EMBL" id="ASJ76614.1"/>
    </source>
</evidence>
<evidence type="ECO:0000256" key="1">
    <source>
        <dbReference type="ARBA" id="ARBA00001971"/>
    </source>
</evidence>
<accession>A0A2Z2P9P7</accession>
<dbReference type="InterPro" id="IPR036396">
    <property type="entry name" value="Cyt_P450_sf"/>
</dbReference>
<proteinExistence type="inferred from homology"/>
<dbReference type="Gene3D" id="1.10.630.10">
    <property type="entry name" value="Cytochrome P450"/>
    <property type="match status" value="1"/>
</dbReference>
<dbReference type="Proteomes" id="UP000250079">
    <property type="component" value="Chromosome"/>
</dbReference>
<dbReference type="CDD" id="cd20612">
    <property type="entry name" value="CYP_LDS-like_C"/>
    <property type="match status" value="1"/>
</dbReference>
<keyword evidence="4" id="KW-0560">Oxidoreductase</keyword>
<dbReference type="AlphaFoldDB" id="A0A2Z2P9P7"/>
<gene>
    <name evidence="4" type="primary">yjiB</name>
    <name evidence="4" type="ORF">IMCC3135_32845</name>
</gene>